<accession>A0A2S5CHQ2</accession>
<dbReference type="EMBL" id="PGFZ01000012">
    <property type="protein sequence ID" value="POZ50331.1"/>
    <property type="molecule type" value="Genomic_DNA"/>
</dbReference>
<dbReference type="Gene3D" id="3.40.50.300">
    <property type="entry name" value="P-loop containing nucleotide triphosphate hydrolases"/>
    <property type="match status" value="1"/>
</dbReference>
<dbReference type="InterPro" id="IPR027417">
    <property type="entry name" value="P-loop_NTPase"/>
</dbReference>
<dbReference type="InterPro" id="IPR003593">
    <property type="entry name" value="AAA+_ATPase"/>
</dbReference>
<dbReference type="AlphaFoldDB" id="A0A2S5CHQ2"/>
<dbReference type="InterPro" id="IPR051396">
    <property type="entry name" value="Bact_Antivir_Def_Nuclease"/>
</dbReference>
<dbReference type="Proteomes" id="UP000237423">
    <property type="component" value="Unassembled WGS sequence"/>
</dbReference>
<dbReference type="GO" id="GO:0006302">
    <property type="term" value="P:double-strand break repair"/>
    <property type="evidence" value="ECO:0007669"/>
    <property type="project" value="InterPro"/>
</dbReference>
<dbReference type="SUPFAM" id="SSF52540">
    <property type="entry name" value="P-loop containing nucleoside triphosphate hydrolases"/>
    <property type="match status" value="1"/>
</dbReference>
<dbReference type="InterPro" id="IPR003959">
    <property type="entry name" value="ATPase_AAA_core"/>
</dbReference>
<feature type="domain" description="AAA+ ATPase" evidence="1">
    <location>
        <begin position="25"/>
        <end position="361"/>
    </location>
</feature>
<gene>
    <name evidence="2" type="ORF">AADEFJLK_03916</name>
</gene>
<evidence type="ECO:0000313" key="3">
    <source>
        <dbReference type="Proteomes" id="UP000237423"/>
    </source>
</evidence>
<dbReference type="Pfam" id="PF13476">
    <property type="entry name" value="AAA_23"/>
    <property type="match status" value="1"/>
</dbReference>
<organism evidence="2 3">
    <name type="scientific">Methylovulum psychrotolerans</name>
    <dbReference type="NCBI Taxonomy" id="1704499"/>
    <lineage>
        <taxon>Bacteria</taxon>
        <taxon>Pseudomonadati</taxon>
        <taxon>Pseudomonadota</taxon>
        <taxon>Gammaproteobacteria</taxon>
        <taxon>Methylococcales</taxon>
        <taxon>Methylococcaceae</taxon>
        <taxon>Methylovulum</taxon>
    </lineage>
</organism>
<proteinExistence type="predicted"/>
<dbReference type="GO" id="GO:0005524">
    <property type="term" value="F:ATP binding"/>
    <property type="evidence" value="ECO:0007669"/>
    <property type="project" value="InterPro"/>
</dbReference>
<dbReference type="GO" id="GO:0016887">
    <property type="term" value="F:ATP hydrolysis activity"/>
    <property type="evidence" value="ECO:0007669"/>
    <property type="project" value="InterPro"/>
</dbReference>
<dbReference type="PANTHER" id="PTHR43581">
    <property type="entry name" value="ATP/GTP PHOSPHATASE"/>
    <property type="match status" value="1"/>
</dbReference>
<comment type="caution">
    <text evidence="2">The sequence shown here is derived from an EMBL/GenBank/DDBJ whole genome shotgun (WGS) entry which is preliminary data.</text>
</comment>
<evidence type="ECO:0000259" key="1">
    <source>
        <dbReference type="SMART" id="SM00382"/>
    </source>
</evidence>
<protein>
    <submittedName>
        <fullName evidence="2">AAA family ATPase</fullName>
    </submittedName>
</protein>
<dbReference type="InterPro" id="IPR038729">
    <property type="entry name" value="Rad50/SbcC_AAA"/>
</dbReference>
<dbReference type="Pfam" id="PF13304">
    <property type="entry name" value="AAA_21"/>
    <property type="match status" value="1"/>
</dbReference>
<dbReference type="PANTHER" id="PTHR43581:SF2">
    <property type="entry name" value="EXCINUCLEASE ATPASE SUBUNIT"/>
    <property type="match status" value="1"/>
</dbReference>
<dbReference type="RefSeq" id="WP_103975464.1">
    <property type="nucleotide sequence ID" value="NZ_PGFZ01000012.1"/>
</dbReference>
<sequence>MSVLKLTGLNLKNYRCFSFVAIDFHPQLTVLVAPNGCGKTAILDAVAVALGPYVGAFDEAVGKHFHANDIRLRRVRETASNEMEYVATGAHVIAFGYIPGDDHDTIWHRTLAAPKKSKTTIKNAKELIDYGKRMQNAIREADTDTLLPVLAYYGTGRLWQMEKLTQSKLQVTSRSVGYSNCLDSGSSYKNFAEWFRYWNISAFEHRYEAAKQGQPDTPSEFDAYIASVSNAVNRCLAPSGWKQIAYSAARQELVACHDEHGELPVALLSDGIRNMLGIVGDIAFRATKLNPMLGSRAAEASPGIVLIDEVDMHLHPEWQQVVLNSLRQAFPQIQFIVTTHSPQVLSSIHRESIRLLGKDSNGQDVAVMPLAESYGEISSDVLESIMHVNPQPPVAEREQLERLTAWVDQGLYATPEATSLFTELQTVFGASHPQLQKLLRSIQRQELLKR</sequence>
<evidence type="ECO:0000313" key="2">
    <source>
        <dbReference type="EMBL" id="POZ50331.1"/>
    </source>
</evidence>
<dbReference type="SMART" id="SM00382">
    <property type="entry name" value="AAA"/>
    <property type="match status" value="1"/>
</dbReference>
<name>A0A2S5CHQ2_9GAMM</name>
<reference evidence="2 3" key="1">
    <citation type="submission" date="2017-11" db="EMBL/GenBank/DDBJ databases">
        <title>Draft Genome Sequence of Methylobacter psychrotolerans Sph1T, an Obligate Methanotroph from Low-Temperature Environments.</title>
        <authorList>
            <person name="Oshkin I.Y."/>
            <person name="Miroshnikov K."/>
            <person name="Belova S.E."/>
            <person name="Korzhenkov A."/>
            <person name="Toshchakov S.V."/>
            <person name="Dedysh S.N."/>
        </authorList>
    </citation>
    <scope>NUCLEOTIDE SEQUENCE [LARGE SCALE GENOMIC DNA]</scope>
    <source>
        <strain evidence="2 3">Sph1</strain>
    </source>
</reference>